<dbReference type="Pfam" id="PF13181">
    <property type="entry name" value="TPR_8"/>
    <property type="match status" value="2"/>
</dbReference>
<organism evidence="3">
    <name type="scientific">bioreactor metagenome</name>
    <dbReference type="NCBI Taxonomy" id="1076179"/>
    <lineage>
        <taxon>unclassified sequences</taxon>
        <taxon>metagenomes</taxon>
        <taxon>ecological metagenomes</taxon>
    </lineage>
</organism>
<dbReference type="AlphaFoldDB" id="A0A645FD69"/>
<dbReference type="InterPro" id="IPR011990">
    <property type="entry name" value="TPR-like_helical_dom_sf"/>
</dbReference>
<dbReference type="Gene3D" id="1.25.40.10">
    <property type="entry name" value="Tetratricopeptide repeat domain"/>
    <property type="match status" value="1"/>
</dbReference>
<sequence length="206" mass="23914">MENLIRKLLIICVLTTGVSVNAQQQTAWQGAFYKSYEAEKSGKYILAVNEIKKVYKADDYFANIRIGWLLYLSKQYGESEKYYLNAIRLKPYSIEARFGIIKPLSATESWEKVKQQYLLILKIDPQNTVANYWLGVIYYNRKQYPYAVKLFEKVVNLYPLDYDSVIMLAWTKLNLGKSTEAKLLFQHALTLRPNDESAISGLKLIK</sequence>
<dbReference type="PANTHER" id="PTHR12558:SF13">
    <property type="entry name" value="CELL DIVISION CYCLE PROTEIN 27 HOMOLOG"/>
    <property type="match status" value="1"/>
</dbReference>
<dbReference type="Pfam" id="PF07719">
    <property type="entry name" value="TPR_2"/>
    <property type="match status" value="1"/>
</dbReference>
<evidence type="ECO:0000313" key="3">
    <source>
        <dbReference type="EMBL" id="MPN11319.1"/>
    </source>
</evidence>
<dbReference type="SMART" id="SM00028">
    <property type="entry name" value="TPR"/>
    <property type="match status" value="3"/>
</dbReference>
<evidence type="ECO:0008006" key="4">
    <source>
        <dbReference type="Google" id="ProtNLM"/>
    </source>
</evidence>
<keyword evidence="1" id="KW-0677">Repeat</keyword>
<dbReference type="PROSITE" id="PS50005">
    <property type="entry name" value="TPR"/>
    <property type="match status" value="1"/>
</dbReference>
<accession>A0A645FD69</accession>
<proteinExistence type="predicted"/>
<evidence type="ECO:0000256" key="2">
    <source>
        <dbReference type="ARBA" id="ARBA00022803"/>
    </source>
</evidence>
<dbReference type="InterPro" id="IPR013105">
    <property type="entry name" value="TPR_2"/>
</dbReference>
<keyword evidence="2" id="KW-0802">TPR repeat</keyword>
<reference evidence="3" key="1">
    <citation type="submission" date="2019-08" db="EMBL/GenBank/DDBJ databases">
        <authorList>
            <person name="Kucharzyk K."/>
            <person name="Murdoch R.W."/>
            <person name="Higgins S."/>
            <person name="Loffler F."/>
        </authorList>
    </citation>
    <scope>NUCLEOTIDE SEQUENCE</scope>
</reference>
<comment type="caution">
    <text evidence="3">The sequence shown here is derived from an EMBL/GenBank/DDBJ whole genome shotgun (WGS) entry which is preliminary data.</text>
</comment>
<dbReference type="EMBL" id="VSSQ01057526">
    <property type="protein sequence ID" value="MPN11319.1"/>
    <property type="molecule type" value="Genomic_DNA"/>
</dbReference>
<dbReference type="PANTHER" id="PTHR12558">
    <property type="entry name" value="CELL DIVISION CYCLE 16,23,27"/>
    <property type="match status" value="1"/>
</dbReference>
<dbReference type="SUPFAM" id="SSF48452">
    <property type="entry name" value="TPR-like"/>
    <property type="match status" value="1"/>
</dbReference>
<name>A0A645FD69_9ZZZZ</name>
<evidence type="ECO:0000256" key="1">
    <source>
        <dbReference type="ARBA" id="ARBA00022737"/>
    </source>
</evidence>
<protein>
    <recommendedName>
        <fullName evidence="4">Beta-barrel assembly-enhancing protease</fullName>
    </recommendedName>
</protein>
<gene>
    <name evidence="3" type="ORF">SDC9_158620</name>
</gene>
<dbReference type="InterPro" id="IPR019734">
    <property type="entry name" value="TPR_rpt"/>
</dbReference>